<proteinExistence type="predicted"/>
<dbReference type="AlphaFoldDB" id="A0A1D8NPZ4"/>
<dbReference type="RefSeq" id="XP_068139578.1">
    <property type="nucleotide sequence ID" value="XM_068283477.1"/>
</dbReference>
<reference evidence="1 2" key="1">
    <citation type="journal article" date="2016" name="PLoS ONE">
        <title>Sequence Assembly of Yarrowia lipolytica Strain W29/CLIB89 Shows Transposable Element Diversity.</title>
        <authorList>
            <person name="Magnan C."/>
            <person name="Yu J."/>
            <person name="Chang I."/>
            <person name="Jahn E."/>
            <person name="Kanomata Y."/>
            <person name="Wu J."/>
            <person name="Zeller M."/>
            <person name="Oakes M."/>
            <person name="Baldi P."/>
            <person name="Sandmeyer S."/>
        </authorList>
    </citation>
    <scope>NUCLEOTIDE SEQUENCE [LARGE SCALE GENOMIC DNA]</scope>
    <source>
        <strain evidence="2">CLIB89(W29)</strain>
    </source>
</reference>
<organism evidence="1 2">
    <name type="scientific">Yarrowia lipolytica</name>
    <name type="common">Candida lipolytica</name>
    <dbReference type="NCBI Taxonomy" id="4952"/>
    <lineage>
        <taxon>Eukaryota</taxon>
        <taxon>Fungi</taxon>
        <taxon>Dikarya</taxon>
        <taxon>Ascomycota</taxon>
        <taxon>Saccharomycotina</taxon>
        <taxon>Dipodascomycetes</taxon>
        <taxon>Dipodascales</taxon>
        <taxon>Dipodascales incertae sedis</taxon>
        <taxon>Yarrowia</taxon>
    </lineage>
</organism>
<dbReference type="EMBL" id="CP017558">
    <property type="protein sequence ID" value="AOW07702.1"/>
    <property type="molecule type" value="Genomic_DNA"/>
</dbReference>
<evidence type="ECO:0000313" key="2">
    <source>
        <dbReference type="Proteomes" id="UP000182444"/>
    </source>
</evidence>
<name>A0A1D8NPZ4_YARLL</name>
<dbReference type="Proteomes" id="UP000182444">
    <property type="component" value="Chromosome 1F"/>
</dbReference>
<dbReference type="VEuPathDB" id="FungiDB:YALI1_F33002g"/>
<accession>A0A1D8NPZ4</accession>
<gene>
    <name evidence="1" type="ORF">YALI1_F33002g</name>
</gene>
<dbReference type="GeneID" id="94584056"/>
<evidence type="ECO:0000313" key="1">
    <source>
        <dbReference type="EMBL" id="AOW07702.1"/>
    </source>
</evidence>
<sequence>MVAKLGRLKTLEFHTRETPIVRKSTTLARYETPRLSHSDPNSLGTPIKPYTSVIDARGTVVQDQVRLTRNLFSELPRYFCVSLKKIGIYK</sequence>
<protein>
    <submittedName>
        <fullName evidence="1">Uncharacterized protein</fullName>
    </submittedName>
</protein>